<dbReference type="Proteomes" id="UP000002010">
    <property type="component" value="Chromosome"/>
</dbReference>
<sequence length="118" mass="13106">MHADRVADIQRQRFAAAVAGGHGVVQRTDVGGDHAGTGHGKLAHDFAADALGGSRHQHRLAIEAKAWHREPVPRRRARGRAGPVPAVHRLRRRAWPRSVHRSAAWARHAGGRWRRSER</sequence>
<protein>
    <submittedName>
        <fullName evidence="2">Uncharacterized protein</fullName>
    </submittedName>
</protein>
<dbReference type="HOGENOM" id="CLU_2070134_0_0_4"/>
<feature type="region of interest" description="Disordered" evidence="1">
    <location>
        <begin position="97"/>
        <end position="118"/>
    </location>
</feature>
<gene>
    <name evidence="2" type="ordered locus">LHK_00845</name>
</gene>
<name>C1D521_LARHH</name>
<proteinExistence type="predicted"/>
<evidence type="ECO:0000313" key="3">
    <source>
        <dbReference type="Proteomes" id="UP000002010"/>
    </source>
</evidence>
<dbReference type="KEGG" id="lhk:LHK_00845"/>
<dbReference type="EMBL" id="CP001154">
    <property type="protein sequence ID" value="ACO73838.1"/>
    <property type="molecule type" value="Genomic_DNA"/>
</dbReference>
<dbReference type="AlphaFoldDB" id="C1D521"/>
<dbReference type="STRING" id="557598.LHK_00845"/>
<reference evidence="2 3" key="1">
    <citation type="journal article" date="2009" name="PLoS Genet.">
        <title>The complete genome and proteome of Laribacter hongkongensis reveal potential mechanisms for adaptations to different temperatures and habitats.</title>
        <authorList>
            <person name="Woo P.C."/>
            <person name="Lau S.K."/>
            <person name="Tse H."/>
            <person name="Teng J.L."/>
            <person name="Curreem S.O."/>
            <person name="Tsang A.K."/>
            <person name="Fan R.Y."/>
            <person name="Wong G.K."/>
            <person name="Huang Y."/>
            <person name="Loman N.J."/>
            <person name="Snyder L.A."/>
            <person name="Cai J.J."/>
            <person name="Huang J.D."/>
            <person name="Mak W."/>
            <person name="Pallen M.J."/>
            <person name="Lok S."/>
            <person name="Yuen K.Y."/>
        </authorList>
    </citation>
    <scope>NUCLEOTIDE SEQUENCE [LARGE SCALE GENOMIC DNA]</scope>
    <source>
        <strain evidence="2 3">HLHK9</strain>
    </source>
</reference>
<keyword evidence="3" id="KW-1185">Reference proteome</keyword>
<evidence type="ECO:0000256" key="1">
    <source>
        <dbReference type="SAM" id="MobiDB-lite"/>
    </source>
</evidence>
<feature type="compositionally biased region" description="Basic residues" evidence="1">
    <location>
        <begin position="109"/>
        <end position="118"/>
    </location>
</feature>
<accession>C1D521</accession>
<organism evidence="2 3">
    <name type="scientific">Laribacter hongkongensis (strain HLHK9)</name>
    <dbReference type="NCBI Taxonomy" id="557598"/>
    <lineage>
        <taxon>Bacteria</taxon>
        <taxon>Pseudomonadati</taxon>
        <taxon>Pseudomonadota</taxon>
        <taxon>Betaproteobacteria</taxon>
        <taxon>Neisseriales</taxon>
        <taxon>Aquaspirillaceae</taxon>
        <taxon>Laribacter</taxon>
    </lineage>
</organism>
<evidence type="ECO:0000313" key="2">
    <source>
        <dbReference type="EMBL" id="ACO73838.1"/>
    </source>
</evidence>